<organism evidence="1">
    <name type="scientific">Arion vulgaris</name>
    <dbReference type="NCBI Taxonomy" id="1028688"/>
    <lineage>
        <taxon>Eukaryota</taxon>
        <taxon>Metazoa</taxon>
        <taxon>Spiralia</taxon>
        <taxon>Lophotrochozoa</taxon>
        <taxon>Mollusca</taxon>
        <taxon>Gastropoda</taxon>
        <taxon>Heterobranchia</taxon>
        <taxon>Euthyneura</taxon>
        <taxon>Panpulmonata</taxon>
        <taxon>Eupulmonata</taxon>
        <taxon>Stylommatophora</taxon>
        <taxon>Helicina</taxon>
        <taxon>Arionoidea</taxon>
        <taxon>Arionidae</taxon>
        <taxon>Arion</taxon>
    </lineage>
</organism>
<name>A0A0B7AQ93_9EUPU</name>
<reference evidence="1" key="1">
    <citation type="submission" date="2014-12" db="EMBL/GenBank/DDBJ databases">
        <title>Insight into the proteome of Arion vulgaris.</title>
        <authorList>
            <person name="Aradska J."/>
            <person name="Bulat T."/>
            <person name="Smidak R."/>
            <person name="Sarate P."/>
            <person name="Gangsoo J."/>
            <person name="Sialana F."/>
            <person name="Bilban M."/>
            <person name="Lubec G."/>
        </authorList>
    </citation>
    <scope>NUCLEOTIDE SEQUENCE</scope>
    <source>
        <tissue evidence="1">Skin</tissue>
    </source>
</reference>
<gene>
    <name evidence="1" type="primary">ORF129927</name>
</gene>
<accession>A0A0B7AQ93</accession>
<proteinExistence type="predicted"/>
<dbReference type="EMBL" id="HACG01035296">
    <property type="protein sequence ID" value="CEK82161.1"/>
    <property type="molecule type" value="Transcribed_RNA"/>
</dbReference>
<protein>
    <submittedName>
        <fullName evidence="1">Uncharacterized protein</fullName>
    </submittedName>
</protein>
<dbReference type="AlphaFoldDB" id="A0A0B7AQ93"/>
<sequence>MLWFLKELAYPASKPLWCSFRSAGDVVHMPNHWLPKRLLYCELKKSKCSQGRQRQLVKDI</sequence>
<evidence type="ECO:0000313" key="1">
    <source>
        <dbReference type="EMBL" id="CEK82161.1"/>
    </source>
</evidence>